<dbReference type="PROSITE" id="PS50142">
    <property type="entry name" value="RNASE_3_2"/>
    <property type="match status" value="1"/>
</dbReference>
<dbReference type="HOGENOM" id="CLU_026303_0_0_1"/>
<feature type="compositionally biased region" description="Low complexity" evidence="3">
    <location>
        <begin position="535"/>
        <end position="551"/>
    </location>
</feature>
<dbReference type="InterPro" id="IPR036389">
    <property type="entry name" value="RNase_III_sf"/>
</dbReference>
<evidence type="ECO:0000313" key="7">
    <source>
        <dbReference type="Proteomes" id="UP000011777"/>
    </source>
</evidence>
<dbReference type="GO" id="GO:0004525">
    <property type="term" value="F:ribonuclease III activity"/>
    <property type="evidence" value="ECO:0007669"/>
    <property type="project" value="InterPro"/>
</dbReference>
<reference evidence="6 7" key="1">
    <citation type="submission" date="2013-02" db="EMBL/GenBank/DDBJ databases">
        <title>Genome sequence of Candida maltosa Xu316, a potential industrial strain for xylitol and ethanol production.</title>
        <authorList>
            <person name="Yu J."/>
            <person name="Wang Q."/>
            <person name="Geng X."/>
            <person name="Bao W."/>
            <person name="He P."/>
            <person name="Cai J."/>
        </authorList>
    </citation>
    <scope>NUCLEOTIDE SEQUENCE [LARGE SCALE GENOMIC DNA]</scope>
    <source>
        <strain evidence="7">Xu316</strain>
    </source>
</reference>
<dbReference type="Pfam" id="PF22935">
    <property type="entry name" value="RM44_endonuclase"/>
    <property type="match status" value="1"/>
</dbReference>
<feature type="compositionally biased region" description="Polar residues" evidence="3">
    <location>
        <begin position="443"/>
        <end position="515"/>
    </location>
</feature>
<accession>M3J938</accession>
<dbReference type="Proteomes" id="UP000011777">
    <property type="component" value="Unassembled WGS sequence"/>
</dbReference>
<name>M3J938_CANMX</name>
<feature type="compositionally biased region" description="Low complexity" evidence="3">
    <location>
        <begin position="519"/>
        <end position="528"/>
    </location>
</feature>
<dbReference type="Pfam" id="PF00035">
    <property type="entry name" value="dsrm"/>
    <property type="match status" value="1"/>
</dbReference>
<keyword evidence="7" id="KW-1185">Reference proteome</keyword>
<keyword evidence="1 2" id="KW-0694">RNA-binding</keyword>
<dbReference type="GO" id="GO:0003723">
    <property type="term" value="F:RNA binding"/>
    <property type="evidence" value="ECO:0007669"/>
    <property type="project" value="UniProtKB-UniRule"/>
</dbReference>
<evidence type="ECO:0000256" key="2">
    <source>
        <dbReference type="PROSITE-ProRule" id="PRU00266"/>
    </source>
</evidence>
<dbReference type="SUPFAM" id="SSF69065">
    <property type="entry name" value="RNase III domain-like"/>
    <property type="match status" value="1"/>
</dbReference>
<sequence>MSSYEKNPMLTICDDLAQVKGSVSQFQSMFNNIISKAPSKQEWMRALEVVEKGEASGEHPATIERLKSMIDAPYTKIAVRLRELHDANKLPLMGYLSKINLKTATTTDSLLGAFVDFNPVVDKDTRDYVGFLLHKDPPESDDDISYPPTLPQITETTILNRIVTDESYRQPSDFLESKPSDYAKSHNGRLAVKGRAVMYLCLTEILEESSSRLLDEDIQVIAYKLMSNQILSKFSFGYNLVDNMKFTISTDASVKEKVQVIGKLFLAYIGALRSLDYSLKDLKTFFKRLYEPIISDYFTKFNPLAKVSLAQLELLFKQVTNMCYLPTKKYELKFFQVGSDPFIARVSVNGQDLGSGISSISFEEAKYRAADDIMNNREAINKIWDMIYENMQQNKYRNGSTSASYGPGFGNGLHTIPPAPEAFAIAGARPTALPSTSVPLAITSSGVQPGSGTSASQAPMTTSVGTPTIGNNGFSRSPTSQQSQLGSPPNANQGIATDKQQLGSHQSSRNNTPTLKQEPLQSYPQQYNQPPPLPQSQYQYQQQSQPPQQQPGEPFQGYAQDLQLVGSGNSIGTGAFGDPQKMYIEDGVPTLGRDAIANNQAKGKFNTIISQNKLPFPEYLENEFVDPRDKNTKIFYMKIRVGTLYFGAGYGSNKKEAGHKAAMCALSNKEKLAQLGLSLG</sequence>
<feature type="region of interest" description="Disordered" evidence="3">
    <location>
        <begin position="443"/>
        <end position="555"/>
    </location>
</feature>
<dbReference type="InterPro" id="IPR014720">
    <property type="entry name" value="dsRBD_dom"/>
</dbReference>
<dbReference type="OrthoDB" id="4087411at2759"/>
<dbReference type="STRING" id="1245528.M3J938"/>
<proteinExistence type="predicted"/>
<dbReference type="EMBL" id="AOGT01001028">
    <property type="protein sequence ID" value="EMG48598.1"/>
    <property type="molecule type" value="Genomic_DNA"/>
</dbReference>
<dbReference type="CDD" id="cd00048">
    <property type="entry name" value="DSRM_SF"/>
    <property type="match status" value="1"/>
</dbReference>
<dbReference type="AlphaFoldDB" id="M3J938"/>
<dbReference type="SUPFAM" id="SSF54768">
    <property type="entry name" value="dsRNA-binding domain-like"/>
    <property type="match status" value="2"/>
</dbReference>
<dbReference type="InterPro" id="IPR000999">
    <property type="entry name" value="RNase_III_dom"/>
</dbReference>
<evidence type="ECO:0000313" key="6">
    <source>
        <dbReference type="EMBL" id="EMG48598.1"/>
    </source>
</evidence>
<dbReference type="InterPro" id="IPR055189">
    <property type="entry name" value="RM44_endonuclase"/>
</dbReference>
<evidence type="ECO:0000259" key="4">
    <source>
        <dbReference type="PROSITE" id="PS50137"/>
    </source>
</evidence>
<gene>
    <name evidence="6" type="ORF">G210_0797</name>
</gene>
<evidence type="ECO:0000259" key="5">
    <source>
        <dbReference type="PROSITE" id="PS50142"/>
    </source>
</evidence>
<dbReference type="PROSITE" id="PS50137">
    <property type="entry name" value="DS_RBD"/>
    <property type="match status" value="1"/>
</dbReference>
<feature type="domain" description="RNase III" evidence="5">
    <location>
        <begin position="180"/>
        <end position="272"/>
    </location>
</feature>
<evidence type="ECO:0000256" key="3">
    <source>
        <dbReference type="SAM" id="MobiDB-lite"/>
    </source>
</evidence>
<dbReference type="SMART" id="SM00358">
    <property type="entry name" value="DSRM"/>
    <property type="match status" value="1"/>
</dbReference>
<dbReference type="eggNOG" id="KOG1817">
    <property type="taxonomic scope" value="Eukaryota"/>
</dbReference>
<organism evidence="6 7">
    <name type="scientific">Candida maltosa (strain Xu316)</name>
    <name type="common">Yeast</name>
    <dbReference type="NCBI Taxonomy" id="1245528"/>
    <lineage>
        <taxon>Eukaryota</taxon>
        <taxon>Fungi</taxon>
        <taxon>Dikarya</taxon>
        <taxon>Ascomycota</taxon>
        <taxon>Saccharomycotina</taxon>
        <taxon>Pichiomycetes</taxon>
        <taxon>Debaryomycetaceae</taxon>
        <taxon>Candida/Lodderomyces clade</taxon>
        <taxon>Candida</taxon>
    </lineage>
</organism>
<comment type="caution">
    <text evidence="6">The sequence shown here is derived from an EMBL/GenBank/DDBJ whole genome shotgun (WGS) entry which is preliminary data.</text>
</comment>
<dbReference type="GO" id="GO:0006396">
    <property type="term" value="P:RNA processing"/>
    <property type="evidence" value="ECO:0007669"/>
    <property type="project" value="InterPro"/>
</dbReference>
<feature type="domain" description="DRBM" evidence="4">
    <location>
        <begin position="600"/>
        <end position="671"/>
    </location>
</feature>
<evidence type="ECO:0000256" key="1">
    <source>
        <dbReference type="ARBA" id="ARBA00022884"/>
    </source>
</evidence>
<dbReference type="Gene3D" id="3.30.160.20">
    <property type="match status" value="1"/>
</dbReference>
<protein>
    <submittedName>
        <fullName evidence="6">RNase III, putative (Ribonuclease iii, putative)</fullName>
    </submittedName>
</protein>
<dbReference type="Gene3D" id="1.10.1520.10">
    <property type="entry name" value="Ribonuclease III domain"/>
    <property type="match status" value="1"/>
</dbReference>